<dbReference type="Proteomes" id="UP000249239">
    <property type="component" value="Unassembled WGS sequence"/>
</dbReference>
<dbReference type="RefSeq" id="WP_111445089.1">
    <property type="nucleotide sequence ID" value="NZ_QKZK01000009.1"/>
</dbReference>
<dbReference type="OrthoDB" id="9816070at2"/>
<dbReference type="InterPro" id="IPR011008">
    <property type="entry name" value="Dimeric_a/b-barrel"/>
</dbReference>
<dbReference type="Pfam" id="PF07876">
    <property type="entry name" value="Dabb"/>
    <property type="match status" value="1"/>
</dbReference>
<dbReference type="AlphaFoldDB" id="A0A2W7NB49"/>
<sequence length="100" mass="11538">MIKHVVLFKFKTFEGEEEKNEKLNNIKTALLDLKNKLDFLRHIEVGINANPSESFDMALITEFDNMDDLHRYAIHPDHVAVARIIGEIKENRACVDFVIG</sequence>
<dbReference type="PROSITE" id="PS51502">
    <property type="entry name" value="S_R_A_B_BARREL"/>
    <property type="match status" value="1"/>
</dbReference>
<dbReference type="InterPro" id="IPR013097">
    <property type="entry name" value="Dabb"/>
</dbReference>
<dbReference type="SUPFAM" id="SSF54909">
    <property type="entry name" value="Dimeric alpha+beta barrel"/>
    <property type="match status" value="1"/>
</dbReference>
<name>A0A2W7NB49_9BACT</name>
<comment type="caution">
    <text evidence="2">The sequence shown here is derived from an EMBL/GenBank/DDBJ whole genome shotgun (WGS) entry which is preliminary data.</text>
</comment>
<evidence type="ECO:0000313" key="2">
    <source>
        <dbReference type="EMBL" id="PZX17348.1"/>
    </source>
</evidence>
<reference evidence="2 3" key="1">
    <citation type="submission" date="2018-06" db="EMBL/GenBank/DDBJ databases">
        <title>Genomic Encyclopedia of Archaeal and Bacterial Type Strains, Phase II (KMG-II): from individual species to whole genera.</title>
        <authorList>
            <person name="Goeker M."/>
        </authorList>
    </citation>
    <scope>NUCLEOTIDE SEQUENCE [LARGE SCALE GENOMIC DNA]</scope>
    <source>
        <strain evidence="2 3">DSM 6779</strain>
    </source>
</reference>
<organism evidence="2 3">
    <name type="scientific">Breznakibacter xylanolyticus</name>
    <dbReference type="NCBI Taxonomy" id="990"/>
    <lineage>
        <taxon>Bacteria</taxon>
        <taxon>Pseudomonadati</taxon>
        <taxon>Bacteroidota</taxon>
        <taxon>Bacteroidia</taxon>
        <taxon>Marinilabiliales</taxon>
        <taxon>Marinilabiliaceae</taxon>
        <taxon>Breznakibacter</taxon>
    </lineage>
</organism>
<feature type="domain" description="Stress-response A/B barrel" evidence="1">
    <location>
        <begin position="2"/>
        <end position="97"/>
    </location>
</feature>
<evidence type="ECO:0000259" key="1">
    <source>
        <dbReference type="PROSITE" id="PS51502"/>
    </source>
</evidence>
<keyword evidence="3" id="KW-1185">Reference proteome</keyword>
<dbReference type="SMART" id="SM00886">
    <property type="entry name" value="Dabb"/>
    <property type="match status" value="1"/>
</dbReference>
<gene>
    <name evidence="2" type="ORF">LX69_01397</name>
</gene>
<evidence type="ECO:0000313" key="3">
    <source>
        <dbReference type="Proteomes" id="UP000249239"/>
    </source>
</evidence>
<dbReference type="Gene3D" id="3.30.70.100">
    <property type="match status" value="1"/>
</dbReference>
<accession>A0A2W7NB49</accession>
<dbReference type="PANTHER" id="PTHR37832:SF1">
    <property type="entry name" value="STRESS-RESPONSE A_B BARREL DOMAIN-CONTAINING PROTEIN"/>
    <property type="match status" value="1"/>
</dbReference>
<protein>
    <submittedName>
        <fullName evidence="2">Stress responsive alpha/beta barrel protein</fullName>
    </submittedName>
</protein>
<proteinExistence type="predicted"/>
<dbReference type="EMBL" id="QKZK01000009">
    <property type="protein sequence ID" value="PZX17348.1"/>
    <property type="molecule type" value="Genomic_DNA"/>
</dbReference>
<dbReference type="PANTHER" id="PTHR37832">
    <property type="entry name" value="BLL2683 PROTEIN"/>
    <property type="match status" value="1"/>
</dbReference>